<accession>A0A9D7SEA2</accession>
<proteinExistence type="predicted"/>
<evidence type="ECO:0000313" key="2">
    <source>
        <dbReference type="EMBL" id="MBK9794909.1"/>
    </source>
</evidence>
<dbReference type="GO" id="GO:0015562">
    <property type="term" value="F:efflux transmembrane transporter activity"/>
    <property type="evidence" value="ECO:0007669"/>
    <property type="project" value="InterPro"/>
</dbReference>
<reference evidence="2" key="1">
    <citation type="submission" date="2020-10" db="EMBL/GenBank/DDBJ databases">
        <title>Connecting structure to function with the recovery of over 1000 high-quality activated sludge metagenome-assembled genomes encoding full-length rRNA genes using long-read sequencing.</title>
        <authorList>
            <person name="Singleton C.M."/>
            <person name="Petriglieri F."/>
            <person name="Kristensen J.M."/>
            <person name="Kirkegaard R.H."/>
            <person name="Michaelsen T.Y."/>
            <person name="Andersen M.H."/>
            <person name="Karst S.M."/>
            <person name="Dueholm M.S."/>
            <person name="Nielsen P.H."/>
            <person name="Albertsen M."/>
        </authorList>
    </citation>
    <scope>NUCLEOTIDE SEQUENCE</scope>
    <source>
        <strain evidence="2">Skiv_18-Q3-R9-52_MAXAC.067</strain>
    </source>
</reference>
<name>A0A9D7SEA2_9BACT</name>
<dbReference type="Gene3D" id="1.20.1600.10">
    <property type="entry name" value="Outer membrane efflux proteins (OEP)"/>
    <property type="match status" value="1"/>
</dbReference>
<evidence type="ECO:0000256" key="1">
    <source>
        <dbReference type="SAM" id="MobiDB-lite"/>
    </source>
</evidence>
<feature type="region of interest" description="Disordered" evidence="1">
    <location>
        <begin position="54"/>
        <end position="75"/>
    </location>
</feature>
<dbReference type="EMBL" id="JADKIO010000001">
    <property type="protein sequence ID" value="MBK9794909.1"/>
    <property type="molecule type" value="Genomic_DNA"/>
</dbReference>
<organism evidence="2 3">
    <name type="scientific">Candidatus Geothrix skivensis</name>
    <dbReference type="NCBI Taxonomy" id="2954439"/>
    <lineage>
        <taxon>Bacteria</taxon>
        <taxon>Pseudomonadati</taxon>
        <taxon>Acidobacteriota</taxon>
        <taxon>Holophagae</taxon>
        <taxon>Holophagales</taxon>
        <taxon>Holophagaceae</taxon>
        <taxon>Geothrix</taxon>
    </lineage>
</organism>
<sequence>MADPALREAARTEARFHLRRAYLDAWLSERLLQLREADLATVESWLKAARARLEAGGRSGVPGQPGGRRGSPCPG</sequence>
<dbReference type="Proteomes" id="UP000886657">
    <property type="component" value="Unassembled WGS sequence"/>
</dbReference>
<comment type="caution">
    <text evidence="2">The sequence shown here is derived from an EMBL/GenBank/DDBJ whole genome shotgun (WGS) entry which is preliminary data.</text>
</comment>
<evidence type="ECO:0000313" key="3">
    <source>
        <dbReference type="Proteomes" id="UP000886657"/>
    </source>
</evidence>
<dbReference type="SUPFAM" id="SSF56954">
    <property type="entry name" value="Outer membrane efflux proteins (OEP)"/>
    <property type="match status" value="1"/>
</dbReference>
<feature type="compositionally biased region" description="Gly residues" evidence="1">
    <location>
        <begin position="57"/>
        <end position="69"/>
    </location>
</feature>
<gene>
    <name evidence="2" type="ORF">IPP58_00135</name>
</gene>
<protein>
    <submittedName>
        <fullName evidence="2">TolC family protein</fullName>
    </submittedName>
</protein>
<dbReference type="AlphaFoldDB" id="A0A9D7SEA2"/>